<comment type="caution">
    <text evidence="1">The sequence shown here is derived from an EMBL/GenBank/DDBJ whole genome shotgun (WGS) entry which is preliminary data.</text>
</comment>
<protein>
    <submittedName>
        <fullName evidence="1">Uncharacterized protein</fullName>
    </submittedName>
</protein>
<evidence type="ECO:0000313" key="2">
    <source>
        <dbReference type="Proteomes" id="UP000317650"/>
    </source>
</evidence>
<sequence>MSSFLPMSFPAIFRRTSDIASNFFRQTPSKLPDIQGKEIIHHKAYSSIIVSLSIRRCHRLSVVMPPPDLSGAGRCYRPVRRYHRLIPQILGSETTQSGDTTVQPYGFIHNGLYEIASGQIEGYVVRPAIYSA</sequence>
<evidence type="ECO:0000313" key="1">
    <source>
        <dbReference type="EMBL" id="THU52162.1"/>
    </source>
</evidence>
<dbReference type="EMBL" id="PYDT01000008">
    <property type="protein sequence ID" value="THU52162.1"/>
    <property type="molecule type" value="Genomic_DNA"/>
</dbReference>
<accession>A0A4S8IWA2</accession>
<dbReference type="AlphaFoldDB" id="A0A4S8IWA2"/>
<dbReference type="Proteomes" id="UP000317650">
    <property type="component" value="Chromosome 10"/>
</dbReference>
<gene>
    <name evidence="1" type="ORF">C4D60_Mb10t01080</name>
</gene>
<keyword evidence="2" id="KW-1185">Reference proteome</keyword>
<name>A0A4S8IWA2_MUSBA</name>
<organism evidence="1 2">
    <name type="scientific">Musa balbisiana</name>
    <name type="common">Banana</name>
    <dbReference type="NCBI Taxonomy" id="52838"/>
    <lineage>
        <taxon>Eukaryota</taxon>
        <taxon>Viridiplantae</taxon>
        <taxon>Streptophyta</taxon>
        <taxon>Embryophyta</taxon>
        <taxon>Tracheophyta</taxon>
        <taxon>Spermatophyta</taxon>
        <taxon>Magnoliopsida</taxon>
        <taxon>Liliopsida</taxon>
        <taxon>Zingiberales</taxon>
        <taxon>Musaceae</taxon>
        <taxon>Musa</taxon>
    </lineage>
</organism>
<proteinExistence type="predicted"/>
<reference evidence="1 2" key="1">
    <citation type="journal article" date="2019" name="Nat. Plants">
        <title>Genome sequencing of Musa balbisiana reveals subgenome evolution and function divergence in polyploid bananas.</title>
        <authorList>
            <person name="Yao X."/>
        </authorList>
    </citation>
    <scope>NUCLEOTIDE SEQUENCE [LARGE SCALE GENOMIC DNA]</scope>
    <source>
        <strain evidence="2">cv. DH-PKW</strain>
        <tissue evidence="1">Leaves</tissue>
    </source>
</reference>